<feature type="domain" description="HTH LytTR-type" evidence="4">
    <location>
        <begin position="132"/>
        <end position="238"/>
    </location>
</feature>
<dbReference type="InterPro" id="IPR039420">
    <property type="entry name" value="WalR-like"/>
</dbReference>
<dbReference type="OrthoDB" id="9793421at2"/>
<dbReference type="SMART" id="SM00850">
    <property type="entry name" value="LytTR"/>
    <property type="match status" value="1"/>
</dbReference>
<dbReference type="AlphaFoldDB" id="A0A1M7ZQS7"/>
<dbReference type="PROSITE" id="PS50930">
    <property type="entry name" value="HTH_LYTTR"/>
    <property type="match status" value="1"/>
</dbReference>
<dbReference type="Proteomes" id="UP000186406">
    <property type="component" value="Unassembled WGS sequence"/>
</dbReference>
<dbReference type="Gene3D" id="2.40.50.1020">
    <property type="entry name" value="LytTr DNA-binding domain"/>
    <property type="match status" value="1"/>
</dbReference>
<dbReference type="PANTHER" id="PTHR48111">
    <property type="entry name" value="REGULATOR OF RPOS"/>
    <property type="match status" value="1"/>
</dbReference>
<name>A0A1M7ZQS7_9HYPH</name>
<dbReference type="InterPro" id="IPR007492">
    <property type="entry name" value="LytTR_DNA-bd_dom"/>
</dbReference>
<dbReference type="PANTHER" id="PTHR48111:SF3">
    <property type="entry name" value="TRANSCRIPTIONAL REGULATORY PROTEIN BTSR"/>
    <property type="match status" value="1"/>
</dbReference>
<reference evidence="5 6" key="1">
    <citation type="submission" date="2016-12" db="EMBL/GenBank/DDBJ databases">
        <authorList>
            <person name="Song W.-J."/>
            <person name="Kurnit D.M."/>
        </authorList>
    </citation>
    <scope>NUCLEOTIDE SEQUENCE [LARGE SCALE GENOMIC DNA]</scope>
    <source>
        <strain evidence="5 6">DSM 19599</strain>
    </source>
</reference>
<evidence type="ECO:0000313" key="5">
    <source>
        <dbReference type="EMBL" id="SHO67273.1"/>
    </source>
</evidence>
<gene>
    <name evidence="5" type="ORF">SAMN02745172_03948</name>
</gene>
<dbReference type="STRING" id="1123029.SAMN02745172_03948"/>
<evidence type="ECO:0000259" key="4">
    <source>
        <dbReference type="PROSITE" id="PS50930"/>
    </source>
</evidence>
<evidence type="ECO:0000259" key="3">
    <source>
        <dbReference type="PROSITE" id="PS50110"/>
    </source>
</evidence>
<keyword evidence="2" id="KW-0597">Phosphoprotein</keyword>
<dbReference type="GO" id="GO:0000976">
    <property type="term" value="F:transcription cis-regulatory region binding"/>
    <property type="evidence" value="ECO:0007669"/>
    <property type="project" value="TreeGrafter"/>
</dbReference>
<evidence type="ECO:0000313" key="6">
    <source>
        <dbReference type="Proteomes" id="UP000186406"/>
    </source>
</evidence>
<dbReference type="GO" id="GO:0006355">
    <property type="term" value="P:regulation of DNA-templated transcription"/>
    <property type="evidence" value="ECO:0007669"/>
    <property type="project" value="TreeGrafter"/>
</dbReference>
<dbReference type="Pfam" id="PF04397">
    <property type="entry name" value="LytTR"/>
    <property type="match status" value="1"/>
</dbReference>
<dbReference type="InterPro" id="IPR001789">
    <property type="entry name" value="Sig_transdc_resp-reg_receiver"/>
</dbReference>
<dbReference type="GO" id="GO:0032993">
    <property type="term" value="C:protein-DNA complex"/>
    <property type="evidence" value="ECO:0007669"/>
    <property type="project" value="TreeGrafter"/>
</dbReference>
<sequence length="243" mass="25905">MLRVLIVDDEPLARRGLGQLLSEHASVAVVGEAGSIGDALTLIERQKPDAVFLDIELDENGDGFDLIGKLDDPPRIVFVTAYARHAVEAFAVEAVDFLLKPVSPARLAETLGRVQRLVAAGQTGSEEEGATIALRVPGRTVVAAHADIIALRADGDFTHVLLAGQPPLMILRTLTSFEEALPAPPFLRLGRSLIINFARLKSLETPSHGAPRIVLAGLADPLQLGRSAAARLRELLDLDATEA</sequence>
<dbReference type="SUPFAM" id="SSF52172">
    <property type="entry name" value="CheY-like"/>
    <property type="match status" value="1"/>
</dbReference>
<dbReference type="PROSITE" id="PS50110">
    <property type="entry name" value="RESPONSE_REGULATORY"/>
    <property type="match status" value="1"/>
</dbReference>
<proteinExistence type="predicted"/>
<dbReference type="EMBL" id="FRXO01000012">
    <property type="protein sequence ID" value="SHO67273.1"/>
    <property type="molecule type" value="Genomic_DNA"/>
</dbReference>
<accession>A0A1M7ZQS7</accession>
<evidence type="ECO:0000256" key="2">
    <source>
        <dbReference type="PROSITE-ProRule" id="PRU00169"/>
    </source>
</evidence>
<feature type="modified residue" description="4-aspartylphosphate" evidence="2">
    <location>
        <position position="54"/>
    </location>
</feature>
<keyword evidence="6" id="KW-1185">Reference proteome</keyword>
<dbReference type="GO" id="GO:0005829">
    <property type="term" value="C:cytosol"/>
    <property type="evidence" value="ECO:0007669"/>
    <property type="project" value="TreeGrafter"/>
</dbReference>
<keyword evidence="1" id="KW-0238">DNA-binding</keyword>
<organism evidence="5 6">
    <name type="scientific">Pseudoxanthobacter soli DSM 19599</name>
    <dbReference type="NCBI Taxonomy" id="1123029"/>
    <lineage>
        <taxon>Bacteria</taxon>
        <taxon>Pseudomonadati</taxon>
        <taxon>Pseudomonadota</taxon>
        <taxon>Alphaproteobacteria</taxon>
        <taxon>Hyphomicrobiales</taxon>
        <taxon>Segnochrobactraceae</taxon>
        <taxon>Pseudoxanthobacter</taxon>
    </lineage>
</organism>
<dbReference type="RefSeq" id="WP_073631915.1">
    <property type="nucleotide sequence ID" value="NZ_FRXO01000012.1"/>
</dbReference>
<feature type="domain" description="Response regulatory" evidence="3">
    <location>
        <begin position="3"/>
        <end position="115"/>
    </location>
</feature>
<dbReference type="Pfam" id="PF00072">
    <property type="entry name" value="Response_reg"/>
    <property type="match status" value="1"/>
</dbReference>
<evidence type="ECO:0000256" key="1">
    <source>
        <dbReference type="ARBA" id="ARBA00023125"/>
    </source>
</evidence>
<protein>
    <submittedName>
        <fullName evidence="5">Two component transcriptional regulator, LytTR family</fullName>
    </submittedName>
</protein>
<dbReference type="InterPro" id="IPR011006">
    <property type="entry name" value="CheY-like_superfamily"/>
</dbReference>
<dbReference type="SMART" id="SM00448">
    <property type="entry name" value="REC"/>
    <property type="match status" value="1"/>
</dbReference>
<dbReference type="GO" id="GO:0000156">
    <property type="term" value="F:phosphorelay response regulator activity"/>
    <property type="evidence" value="ECO:0007669"/>
    <property type="project" value="TreeGrafter"/>
</dbReference>
<dbReference type="Gene3D" id="3.40.50.2300">
    <property type="match status" value="1"/>
</dbReference>